<comment type="caution">
    <text evidence="1">The sequence shown here is derived from an EMBL/GenBank/DDBJ whole genome shotgun (WGS) entry which is preliminary data.</text>
</comment>
<proteinExistence type="predicted"/>
<organism evidence="1 2">
    <name type="scientific">Sphaerodactylus townsendi</name>
    <dbReference type="NCBI Taxonomy" id="933632"/>
    <lineage>
        <taxon>Eukaryota</taxon>
        <taxon>Metazoa</taxon>
        <taxon>Chordata</taxon>
        <taxon>Craniata</taxon>
        <taxon>Vertebrata</taxon>
        <taxon>Euteleostomi</taxon>
        <taxon>Lepidosauria</taxon>
        <taxon>Squamata</taxon>
        <taxon>Bifurcata</taxon>
        <taxon>Gekkota</taxon>
        <taxon>Sphaerodactylidae</taxon>
        <taxon>Sphaerodactylus</taxon>
    </lineage>
</organism>
<reference evidence="1" key="1">
    <citation type="submission" date="2021-08" db="EMBL/GenBank/DDBJ databases">
        <title>The first chromosome-level gecko genome reveals the dynamic sex chromosomes of Neotropical dwarf geckos (Sphaerodactylidae: Sphaerodactylus).</title>
        <authorList>
            <person name="Pinto B.J."/>
            <person name="Keating S.E."/>
            <person name="Gamble T."/>
        </authorList>
    </citation>
    <scope>NUCLEOTIDE SEQUENCE</scope>
    <source>
        <strain evidence="1">TG3544</strain>
    </source>
</reference>
<gene>
    <name evidence="1" type="ORF">K3G42_010825</name>
</gene>
<evidence type="ECO:0000313" key="2">
    <source>
        <dbReference type="Proteomes" id="UP000827872"/>
    </source>
</evidence>
<accession>A0ACB8EVP5</accession>
<sequence length="178" mass="19326">MQAPLLLTLENLLKNERADSSYENNSWNDPAQNLVSEDGDNYENVEQEKNSPSAGAAQLIADGDSYENVEQEKNPLSPGAARLIAGLRLQLSLDHQVDKQDGGSEASTGSQSYEEMNGTLSPDTSKVLHTSNEEDADSYENMESPNSFTSGKEINVDPRGDGIGSVRKNLYIPFASDL</sequence>
<protein>
    <submittedName>
        <fullName evidence="1">Uncharacterized protein</fullName>
    </submittedName>
</protein>
<evidence type="ECO:0000313" key="1">
    <source>
        <dbReference type="EMBL" id="KAH7996763.1"/>
    </source>
</evidence>
<name>A0ACB8EVP5_9SAUR</name>
<keyword evidence="2" id="KW-1185">Reference proteome</keyword>
<dbReference type="EMBL" id="CM037628">
    <property type="protein sequence ID" value="KAH7996763.1"/>
    <property type="molecule type" value="Genomic_DNA"/>
</dbReference>
<dbReference type="Proteomes" id="UP000827872">
    <property type="component" value="Linkage Group LG15"/>
</dbReference>